<gene>
    <name evidence="2" type="ORF">M1B34_01340</name>
</gene>
<dbReference type="InterPro" id="IPR007138">
    <property type="entry name" value="ABM_dom"/>
</dbReference>
<dbReference type="Pfam" id="PF03992">
    <property type="entry name" value="ABM"/>
    <property type="match status" value="1"/>
</dbReference>
<reference evidence="2 3" key="2">
    <citation type="journal article" date="2023" name="Plant Pathol.">
        <title>Dismantling and reorganizing Pseudomonas marginalis sensu#lato.</title>
        <authorList>
            <person name="Sawada H."/>
            <person name="Fujikawa T."/>
            <person name="Satou M."/>
        </authorList>
    </citation>
    <scope>NUCLEOTIDE SEQUENCE [LARGE SCALE GENOMIC DNA]</scope>
    <source>
        <strain evidence="2 3">MAFF 302030</strain>
    </source>
</reference>
<organism evidence="2 3">
    <name type="scientific">Pseudomonas morbosilactucae</name>
    <dbReference type="NCBI Taxonomy" id="2938197"/>
    <lineage>
        <taxon>Bacteria</taxon>
        <taxon>Pseudomonadati</taxon>
        <taxon>Pseudomonadota</taxon>
        <taxon>Gammaproteobacteria</taxon>
        <taxon>Pseudomonadales</taxon>
        <taxon>Pseudomonadaceae</taxon>
        <taxon>Pseudomonas</taxon>
    </lineage>
</organism>
<dbReference type="RefSeq" id="WP_268264231.1">
    <property type="nucleotide sequence ID" value="NZ_JALQCW010000004.1"/>
</dbReference>
<reference evidence="2 3" key="1">
    <citation type="journal article" date="2022" name="Int. J. Syst. Evol. Microbiol.">
        <title>Pseudomonas aegrilactucae sp. nov. and Pseudomonas morbosilactucae sp. nov., pathogens causing bacterial rot of lettuce in Japan.</title>
        <authorList>
            <person name="Sawada H."/>
            <person name="Fujikawa T."/>
            <person name="Satou M."/>
        </authorList>
    </citation>
    <scope>NUCLEOTIDE SEQUENCE [LARGE SCALE GENOMIC DNA]</scope>
    <source>
        <strain evidence="2 3">MAFF 302030</strain>
    </source>
</reference>
<dbReference type="GO" id="GO:0004497">
    <property type="term" value="F:monooxygenase activity"/>
    <property type="evidence" value="ECO:0007669"/>
    <property type="project" value="UniProtKB-KW"/>
</dbReference>
<comment type="caution">
    <text evidence="2">The sequence shown here is derived from an EMBL/GenBank/DDBJ whole genome shotgun (WGS) entry which is preliminary data.</text>
</comment>
<feature type="domain" description="ABM" evidence="1">
    <location>
        <begin position="9"/>
        <end position="71"/>
    </location>
</feature>
<protein>
    <submittedName>
        <fullName evidence="2">Antibiotic biosynthesis monooxygenase</fullName>
    </submittedName>
</protein>
<evidence type="ECO:0000313" key="3">
    <source>
        <dbReference type="Proteomes" id="UP001155059"/>
    </source>
</evidence>
<evidence type="ECO:0000259" key="1">
    <source>
        <dbReference type="Pfam" id="PF03992"/>
    </source>
</evidence>
<keyword evidence="2" id="KW-0560">Oxidoreductase</keyword>
<dbReference type="EMBL" id="JALQCW010000004">
    <property type="protein sequence ID" value="MCK9796426.1"/>
    <property type="molecule type" value="Genomic_DNA"/>
</dbReference>
<sequence>MAIECVNTIEIRLFEALDSTFTESIEACTGRLQEAPGCLDYTLSRSTREAGLWWLTGYWDSEARMTESFESVPMAQLLNCLIEAGARLSFGSFVALTATAQGN</sequence>
<dbReference type="SUPFAM" id="SSF54909">
    <property type="entry name" value="Dimeric alpha+beta barrel"/>
    <property type="match status" value="1"/>
</dbReference>
<evidence type="ECO:0000313" key="2">
    <source>
        <dbReference type="EMBL" id="MCK9796426.1"/>
    </source>
</evidence>
<name>A0A9X1YQC4_9PSED</name>
<accession>A0A9X1YQC4</accession>
<dbReference type="InterPro" id="IPR011008">
    <property type="entry name" value="Dimeric_a/b-barrel"/>
</dbReference>
<keyword evidence="2" id="KW-0503">Monooxygenase</keyword>
<dbReference type="Proteomes" id="UP001155059">
    <property type="component" value="Unassembled WGS sequence"/>
</dbReference>
<dbReference type="AlphaFoldDB" id="A0A9X1YQC4"/>
<dbReference type="Gene3D" id="3.30.70.100">
    <property type="match status" value="1"/>
</dbReference>
<proteinExistence type="predicted"/>